<dbReference type="InterPro" id="IPR013818">
    <property type="entry name" value="Lipase"/>
</dbReference>
<dbReference type="SUPFAM" id="SSF53474">
    <property type="entry name" value="alpha/beta-Hydrolases"/>
    <property type="match status" value="1"/>
</dbReference>
<keyword evidence="7" id="KW-0443">Lipid metabolism</keyword>
<comment type="subcellular location">
    <subcellularLocation>
        <location evidence="1">Secreted</location>
    </subcellularLocation>
</comment>
<dbReference type="OrthoDB" id="199913at2759"/>
<keyword evidence="3" id="KW-0964">Secreted</keyword>
<keyword evidence="4" id="KW-0732">Signal</keyword>
<keyword evidence="6" id="KW-0442">Lipid degradation</keyword>
<evidence type="ECO:0000256" key="7">
    <source>
        <dbReference type="ARBA" id="ARBA00023098"/>
    </source>
</evidence>
<evidence type="ECO:0000256" key="1">
    <source>
        <dbReference type="ARBA" id="ARBA00004613"/>
    </source>
</evidence>
<dbReference type="PANTHER" id="PTHR11610:SF111">
    <property type="entry name" value="PHOSPHOLIPASE A1 MEMBER A"/>
    <property type="match status" value="1"/>
</dbReference>
<evidence type="ECO:0000256" key="2">
    <source>
        <dbReference type="ARBA" id="ARBA00010701"/>
    </source>
</evidence>
<evidence type="ECO:0000256" key="5">
    <source>
        <dbReference type="ARBA" id="ARBA00022801"/>
    </source>
</evidence>
<dbReference type="Ensembl" id="ENSSFOT00015060880.1">
    <property type="protein sequence ID" value="ENSSFOP00015062146.1"/>
    <property type="gene ID" value="ENSSFOG00015000630.2"/>
</dbReference>
<dbReference type="GO" id="GO:0016042">
    <property type="term" value="P:lipid catabolic process"/>
    <property type="evidence" value="ECO:0007669"/>
    <property type="project" value="UniProtKB-KW"/>
</dbReference>
<dbReference type="Proteomes" id="UP000694397">
    <property type="component" value="Chromosome 14"/>
</dbReference>
<comment type="catalytic activity">
    <reaction evidence="13">
        <text>1-hexadecanoyl-2-(5Z,8Z,11Z,14Z-eicosatetraenoyl)-sn-glycero-3-phospho-L-serine + H2O = 2-(5Z,8Z,11Z,14Z)-eicosatetraenoyl-sn-glycero-3-phospho-L-serine + hexadecanoate + H(+)</text>
        <dbReference type="Rhea" id="RHEA:41187"/>
        <dbReference type="ChEBI" id="CHEBI:7896"/>
        <dbReference type="ChEBI" id="CHEBI:15377"/>
        <dbReference type="ChEBI" id="CHEBI:15378"/>
        <dbReference type="ChEBI" id="CHEBI:75032"/>
        <dbReference type="ChEBI" id="CHEBI:77830"/>
    </reaction>
    <physiologicalReaction direction="left-to-right" evidence="13">
        <dbReference type="Rhea" id="RHEA:41188"/>
    </physiologicalReaction>
</comment>
<evidence type="ECO:0000256" key="10">
    <source>
        <dbReference type="ARBA" id="ARBA00040696"/>
    </source>
</evidence>
<dbReference type="Pfam" id="PF00151">
    <property type="entry name" value="Lipase"/>
    <property type="match status" value="1"/>
</dbReference>
<comment type="catalytic activity">
    <reaction evidence="12">
        <text>1,2-di-(9Z)-octadecenoyl-sn-glycero-3-phospho-L-serine + H2O = 2-(9Z-octadecenoyl)-sn-glycero-3-phospho-L-serine + (9Z)-octadecenoate + H(+)</text>
        <dbReference type="Rhea" id="RHEA:40491"/>
        <dbReference type="ChEBI" id="CHEBI:15377"/>
        <dbReference type="ChEBI" id="CHEBI:15378"/>
        <dbReference type="ChEBI" id="CHEBI:30823"/>
        <dbReference type="ChEBI" id="CHEBI:74905"/>
        <dbReference type="ChEBI" id="CHEBI:77342"/>
    </reaction>
    <physiologicalReaction direction="left-to-right" evidence="12">
        <dbReference type="Rhea" id="RHEA:40492"/>
    </physiologicalReaction>
</comment>
<evidence type="ECO:0000259" key="16">
    <source>
        <dbReference type="Pfam" id="PF00151"/>
    </source>
</evidence>
<evidence type="ECO:0000256" key="9">
    <source>
        <dbReference type="ARBA" id="ARBA00023180"/>
    </source>
</evidence>
<evidence type="ECO:0000256" key="4">
    <source>
        <dbReference type="ARBA" id="ARBA00022729"/>
    </source>
</evidence>
<evidence type="ECO:0000256" key="12">
    <source>
        <dbReference type="ARBA" id="ARBA00048646"/>
    </source>
</evidence>
<dbReference type="GO" id="GO:0008970">
    <property type="term" value="F:phospholipase A1 activity"/>
    <property type="evidence" value="ECO:0007669"/>
    <property type="project" value="TreeGrafter"/>
</dbReference>
<feature type="region of interest" description="Disordered" evidence="15">
    <location>
        <begin position="116"/>
        <end position="137"/>
    </location>
</feature>
<keyword evidence="8" id="KW-1015">Disulfide bond</keyword>
<dbReference type="PANTHER" id="PTHR11610">
    <property type="entry name" value="LIPASE"/>
    <property type="match status" value="1"/>
</dbReference>
<dbReference type="InterPro" id="IPR000734">
    <property type="entry name" value="TAG_lipase"/>
</dbReference>
<evidence type="ECO:0000256" key="6">
    <source>
        <dbReference type="ARBA" id="ARBA00022963"/>
    </source>
</evidence>
<dbReference type="AlphaFoldDB" id="A0A8D0CD08"/>
<protein>
    <recommendedName>
        <fullName evidence="10">Phospholipase A1 member A</fullName>
    </recommendedName>
</protein>
<accession>A0A8D0CD08</accession>
<comment type="similarity">
    <text evidence="2 14">Belongs to the AB hydrolase superfamily. Lipase family.</text>
</comment>
<evidence type="ECO:0000256" key="15">
    <source>
        <dbReference type="SAM" id="MobiDB-lite"/>
    </source>
</evidence>
<organism evidence="17 18">
    <name type="scientific">Scleropages formosus</name>
    <name type="common">Asian bonytongue</name>
    <name type="synonym">Osteoglossum formosum</name>
    <dbReference type="NCBI Taxonomy" id="113540"/>
    <lineage>
        <taxon>Eukaryota</taxon>
        <taxon>Metazoa</taxon>
        <taxon>Chordata</taxon>
        <taxon>Craniata</taxon>
        <taxon>Vertebrata</taxon>
        <taxon>Euteleostomi</taxon>
        <taxon>Actinopterygii</taxon>
        <taxon>Neopterygii</taxon>
        <taxon>Teleostei</taxon>
        <taxon>Osteoglossocephala</taxon>
        <taxon>Osteoglossomorpha</taxon>
        <taxon>Osteoglossiformes</taxon>
        <taxon>Osteoglossidae</taxon>
        <taxon>Scleropages</taxon>
    </lineage>
</organism>
<reference evidence="17" key="2">
    <citation type="submission" date="2025-08" db="UniProtKB">
        <authorList>
            <consortium name="Ensembl"/>
        </authorList>
    </citation>
    <scope>IDENTIFICATION</scope>
</reference>
<keyword evidence="18" id="KW-1185">Reference proteome</keyword>
<name>A0A8D0CD08_SCLFO</name>
<evidence type="ECO:0000313" key="17">
    <source>
        <dbReference type="Ensembl" id="ENSSFOP00015062146.1"/>
    </source>
</evidence>
<reference evidence="17 18" key="1">
    <citation type="submission" date="2019-04" db="EMBL/GenBank/DDBJ databases">
        <authorList>
            <consortium name="Wellcome Sanger Institute Data Sharing"/>
        </authorList>
    </citation>
    <scope>NUCLEOTIDE SEQUENCE [LARGE SCALE GENOMIC DNA]</scope>
</reference>
<evidence type="ECO:0000256" key="8">
    <source>
        <dbReference type="ARBA" id="ARBA00023157"/>
    </source>
</evidence>
<evidence type="ECO:0000313" key="18">
    <source>
        <dbReference type="Proteomes" id="UP000694397"/>
    </source>
</evidence>
<comment type="catalytic activity">
    <reaction evidence="11">
        <text>1-(9Z-octadecenoyl)-sn-glycero-3-phospho-L-serine + H2O = sn-glycero-3-phospho-L-serine + (9Z)-octadecenoate + H(+)</text>
        <dbReference type="Rhea" id="RHEA:40499"/>
        <dbReference type="ChEBI" id="CHEBI:15377"/>
        <dbReference type="ChEBI" id="CHEBI:15378"/>
        <dbReference type="ChEBI" id="CHEBI:30823"/>
        <dbReference type="ChEBI" id="CHEBI:64765"/>
        <dbReference type="ChEBI" id="CHEBI:74617"/>
    </reaction>
    <physiologicalReaction direction="left-to-right" evidence="11">
        <dbReference type="Rhea" id="RHEA:40500"/>
    </physiologicalReaction>
</comment>
<dbReference type="Gene3D" id="3.40.50.1820">
    <property type="entry name" value="alpha/beta hydrolase"/>
    <property type="match status" value="1"/>
</dbReference>
<gene>
    <name evidence="17" type="primary">pla1a</name>
</gene>
<proteinExistence type="inferred from homology"/>
<evidence type="ECO:0000256" key="14">
    <source>
        <dbReference type="RuleBase" id="RU004262"/>
    </source>
</evidence>
<sequence length="480" mass="51849">SVFTSLAPRARGTGLELVLGPATGPSRQNLRANSKRFGGRSSIRCVRACVGACARVWDGPCSSRASLRSDPSLRRLQRTRGRLGAQRGVWTVQHHLVEEGPPDAPAARAVPPVLPQRPRLSQSLPEGGAVAPAPKSPVQRLSAHQDHHPWVQGCGLQAHLGDPPGADAAGCGGGQRAGSGLALPGLLPLPLGGAALQGRGAGGLRAHQRAQGLDPAGPLVNRRDRYDRLDPSDALFVEAIHTDADNFGISIPIGHVSFFPNGGKDQPGCTRSLIPAVFSYVICDHMRAVHLYMSALNGSCPLAGIPCPSYEDFLDGRCLDCRETFDGTCPRIGLQEKSGITIALPPEEEKLYLFTSQAPPYCAKHILLEMEVSPQTRSTEVQVTLRSLGHPDTKQRIKLHTGTSVYKRTFPLPVSLCAVDSIHMQNTATWFNRKEDVRFLSICLSEFPPRREDAPLCVTHVDLWKSTPWSHDFVHLCSDP</sequence>
<keyword evidence="9" id="KW-0325">Glycoprotein</keyword>
<keyword evidence="5" id="KW-0378">Hydrolase</keyword>
<evidence type="ECO:0000256" key="13">
    <source>
        <dbReference type="ARBA" id="ARBA00048700"/>
    </source>
</evidence>
<dbReference type="GO" id="GO:0005615">
    <property type="term" value="C:extracellular space"/>
    <property type="evidence" value="ECO:0007669"/>
    <property type="project" value="TreeGrafter"/>
</dbReference>
<dbReference type="InterPro" id="IPR029058">
    <property type="entry name" value="AB_hydrolase_fold"/>
</dbReference>
<dbReference type="GeneTree" id="ENSGT00940000159279"/>
<reference evidence="17" key="3">
    <citation type="submission" date="2025-09" db="UniProtKB">
        <authorList>
            <consortium name="Ensembl"/>
        </authorList>
    </citation>
    <scope>IDENTIFICATION</scope>
</reference>
<evidence type="ECO:0000256" key="3">
    <source>
        <dbReference type="ARBA" id="ARBA00022525"/>
    </source>
</evidence>
<feature type="region of interest" description="Disordered" evidence="15">
    <location>
        <begin position="202"/>
        <end position="224"/>
    </location>
</feature>
<feature type="domain" description="Lipase" evidence="16">
    <location>
        <begin position="203"/>
        <end position="361"/>
    </location>
</feature>
<evidence type="ECO:0000256" key="11">
    <source>
        <dbReference type="ARBA" id="ARBA00048284"/>
    </source>
</evidence>